<evidence type="ECO:0000256" key="7">
    <source>
        <dbReference type="ARBA" id="ARBA00023136"/>
    </source>
</evidence>
<keyword evidence="3" id="KW-0813">Transport</keyword>
<accession>A0A316UK55</accession>
<dbReference type="OrthoDB" id="69461at2759"/>
<evidence type="ECO:0000256" key="3">
    <source>
        <dbReference type="ARBA" id="ARBA00022448"/>
    </source>
</evidence>
<keyword evidence="5" id="KW-0256">Endoplasmic reticulum</keyword>
<evidence type="ECO:0000256" key="4">
    <source>
        <dbReference type="ARBA" id="ARBA00022692"/>
    </source>
</evidence>
<evidence type="ECO:0000313" key="9">
    <source>
        <dbReference type="EMBL" id="PWN25656.1"/>
    </source>
</evidence>
<dbReference type="GO" id="GO:0005789">
    <property type="term" value="C:endoplasmic reticulum membrane"/>
    <property type="evidence" value="ECO:0007669"/>
    <property type="project" value="UniProtKB-SubCell"/>
</dbReference>
<keyword evidence="10" id="KW-1185">Reference proteome</keyword>
<dbReference type="PANTHER" id="PTHR42650">
    <property type="entry name" value="TAIL-ANCHORED PROTEIN INSERTION RECEPTOR WRB"/>
    <property type="match status" value="1"/>
</dbReference>
<feature type="non-terminal residue" evidence="9">
    <location>
        <position position="221"/>
    </location>
</feature>
<evidence type="ECO:0000256" key="5">
    <source>
        <dbReference type="ARBA" id="ARBA00022824"/>
    </source>
</evidence>
<dbReference type="InterPro" id="IPR028945">
    <property type="entry name" value="Get1"/>
</dbReference>
<gene>
    <name evidence="9" type="ORF">BDZ90DRAFT_223160</name>
</gene>
<feature type="transmembrane region" description="Helical" evidence="8">
    <location>
        <begin position="198"/>
        <end position="218"/>
    </location>
</feature>
<evidence type="ECO:0000256" key="8">
    <source>
        <dbReference type="SAM" id="Phobius"/>
    </source>
</evidence>
<dbReference type="Proteomes" id="UP000245884">
    <property type="component" value="Unassembled WGS sequence"/>
</dbReference>
<dbReference type="GO" id="GO:0071816">
    <property type="term" value="P:tail-anchored membrane protein insertion into ER membrane"/>
    <property type="evidence" value="ECO:0007669"/>
    <property type="project" value="InterPro"/>
</dbReference>
<evidence type="ECO:0008006" key="11">
    <source>
        <dbReference type="Google" id="ProtNLM"/>
    </source>
</evidence>
<sequence length="221" mass="23875">MDAVVDEVIAESADQSFEKAASTIGHLTLPSTTLWLHPAIVILLTASLSHTLKSIGSEAILTFLVQPTHSFLFQRGLARKQSVLKRDLFETRQQLGKTSSQDEFAKWAKLRRKVDKTLAELEGVNKSLSSSRSTLSMIVKALLFIVTTLAPFAVTTYYRKTPIFWLPPGAAIPPMALIRGGKKAGGTAAANWLGPMGWVLSLPSAPAGAVSATVWNMVCGR</sequence>
<evidence type="ECO:0000256" key="6">
    <source>
        <dbReference type="ARBA" id="ARBA00022989"/>
    </source>
</evidence>
<evidence type="ECO:0000256" key="1">
    <source>
        <dbReference type="ARBA" id="ARBA00004477"/>
    </source>
</evidence>
<name>A0A316UK55_9BASI</name>
<dbReference type="GO" id="GO:0043529">
    <property type="term" value="C:GET complex"/>
    <property type="evidence" value="ECO:0007669"/>
    <property type="project" value="TreeGrafter"/>
</dbReference>
<dbReference type="PANTHER" id="PTHR42650:SF1">
    <property type="entry name" value="GUIDED ENTRY OF TAIL-ANCHORED PROTEINS FACTOR 1"/>
    <property type="match status" value="1"/>
</dbReference>
<keyword evidence="6 8" id="KW-1133">Transmembrane helix</keyword>
<comment type="similarity">
    <text evidence="2">Belongs to the WRB/GET1 family.</text>
</comment>
<keyword evidence="4 8" id="KW-0812">Transmembrane</keyword>
<dbReference type="Gene3D" id="1.10.287.660">
    <property type="entry name" value="Helix hairpin bin"/>
    <property type="match status" value="1"/>
</dbReference>
<dbReference type="EMBL" id="KZ819675">
    <property type="protein sequence ID" value="PWN25656.1"/>
    <property type="molecule type" value="Genomic_DNA"/>
</dbReference>
<dbReference type="GeneID" id="37026384"/>
<dbReference type="Pfam" id="PF04420">
    <property type="entry name" value="CHD5"/>
    <property type="match status" value="1"/>
</dbReference>
<evidence type="ECO:0000256" key="2">
    <source>
        <dbReference type="ARBA" id="ARBA00010799"/>
    </source>
</evidence>
<evidence type="ECO:0000313" key="10">
    <source>
        <dbReference type="Proteomes" id="UP000245884"/>
    </source>
</evidence>
<dbReference type="AlphaFoldDB" id="A0A316UK55"/>
<organism evidence="9 10">
    <name type="scientific">Jaminaea rosea</name>
    <dbReference type="NCBI Taxonomy" id="1569628"/>
    <lineage>
        <taxon>Eukaryota</taxon>
        <taxon>Fungi</taxon>
        <taxon>Dikarya</taxon>
        <taxon>Basidiomycota</taxon>
        <taxon>Ustilaginomycotina</taxon>
        <taxon>Exobasidiomycetes</taxon>
        <taxon>Microstromatales</taxon>
        <taxon>Microstromatales incertae sedis</taxon>
        <taxon>Jaminaea</taxon>
    </lineage>
</organism>
<dbReference type="InterPro" id="IPR029012">
    <property type="entry name" value="Helix_hairpin_bin_sf"/>
</dbReference>
<comment type="subcellular location">
    <subcellularLocation>
        <location evidence="1">Endoplasmic reticulum membrane</location>
        <topology evidence="1">Multi-pass membrane protein</topology>
    </subcellularLocation>
</comment>
<reference evidence="9 10" key="1">
    <citation type="journal article" date="2018" name="Mol. Biol. Evol.">
        <title>Broad Genomic Sampling Reveals a Smut Pathogenic Ancestry of the Fungal Clade Ustilaginomycotina.</title>
        <authorList>
            <person name="Kijpornyongpan T."/>
            <person name="Mondo S.J."/>
            <person name="Barry K."/>
            <person name="Sandor L."/>
            <person name="Lee J."/>
            <person name="Lipzen A."/>
            <person name="Pangilinan J."/>
            <person name="LaButti K."/>
            <person name="Hainaut M."/>
            <person name="Henrissat B."/>
            <person name="Grigoriev I.V."/>
            <person name="Spatafora J.W."/>
            <person name="Aime M.C."/>
        </authorList>
    </citation>
    <scope>NUCLEOTIDE SEQUENCE [LARGE SCALE GENOMIC DNA]</scope>
    <source>
        <strain evidence="9 10">MCA 5214</strain>
    </source>
</reference>
<protein>
    <recommendedName>
        <fullName evidence="11">Guided entry of tail-anchored proteins 1</fullName>
    </recommendedName>
</protein>
<dbReference type="GO" id="GO:0043495">
    <property type="term" value="F:protein-membrane adaptor activity"/>
    <property type="evidence" value="ECO:0007669"/>
    <property type="project" value="TreeGrafter"/>
</dbReference>
<dbReference type="RefSeq" id="XP_025360268.1">
    <property type="nucleotide sequence ID" value="XM_025504561.1"/>
</dbReference>
<proteinExistence type="inferred from homology"/>
<keyword evidence="7 8" id="KW-0472">Membrane</keyword>
<feature type="transmembrane region" description="Helical" evidence="8">
    <location>
        <begin position="137"/>
        <end position="158"/>
    </location>
</feature>
<dbReference type="STRING" id="1569628.A0A316UK55"/>